<evidence type="ECO:0008006" key="3">
    <source>
        <dbReference type="Google" id="ProtNLM"/>
    </source>
</evidence>
<dbReference type="AlphaFoldDB" id="A0A918LMF1"/>
<keyword evidence="2" id="KW-1185">Reference proteome</keyword>
<dbReference type="SUPFAM" id="SSF51556">
    <property type="entry name" value="Metallo-dependent hydrolases"/>
    <property type="match status" value="1"/>
</dbReference>
<dbReference type="Gene3D" id="3.20.20.140">
    <property type="entry name" value="Metal-dependent hydrolases"/>
    <property type="match status" value="1"/>
</dbReference>
<sequence>MAGRRGEVLHGRHGRGRTAWLEHADCHGQGTAAFWPDPAAYTAAVRHPHEAGDGTATHAIGTDEWSKRLGDERAARAWRCRDLRDAGARLALGSDWPIAHHDARQVLATARRPRGAAAG</sequence>
<dbReference type="EMBL" id="BMQQ01000005">
    <property type="protein sequence ID" value="GGT25680.1"/>
    <property type="molecule type" value="Genomic_DNA"/>
</dbReference>
<dbReference type="InterPro" id="IPR032466">
    <property type="entry name" value="Metal_Hydrolase"/>
</dbReference>
<accession>A0A918LMF1</accession>
<dbReference type="Proteomes" id="UP000619486">
    <property type="component" value="Unassembled WGS sequence"/>
</dbReference>
<evidence type="ECO:0000313" key="1">
    <source>
        <dbReference type="EMBL" id="GGT25680.1"/>
    </source>
</evidence>
<name>A0A918LMF1_9ACTN</name>
<organism evidence="1 2">
    <name type="scientific">Streptomyces purpureus</name>
    <dbReference type="NCBI Taxonomy" id="1951"/>
    <lineage>
        <taxon>Bacteria</taxon>
        <taxon>Bacillati</taxon>
        <taxon>Actinomycetota</taxon>
        <taxon>Actinomycetes</taxon>
        <taxon>Kitasatosporales</taxon>
        <taxon>Streptomycetaceae</taxon>
        <taxon>Streptomyces</taxon>
    </lineage>
</organism>
<evidence type="ECO:0000313" key="2">
    <source>
        <dbReference type="Proteomes" id="UP000619486"/>
    </source>
</evidence>
<reference evidence="1" key="1">
    <citation type="journal article" date="2014" name="Int. J. Syst. Evol. Microbiol.">
        <title>Complete genome sequence of Corynebacterium casei LMG S-19264T (=DSM 44701T), isolated from a smear-ripened cheese.</title>
        <authorList>
            <consortium name="US DOE Joint Genome Institute (JGI-PGF)"/>
            <person name="Walter F."/>
            <person name="Albersmeier A."/>
            <person name="Kalinowski J."/>
            <person name="Ruckert C."/>
        </authorList>
    </citation>
    <scope>NUCLEOTIDE SEQUENCE</scope>
    <source>
        <strain evidence="1">JCM 3172</strain>
    </source>
</reference>
<gene>
    <name evidence="1" type="ORF">GCM10014713_18370</name>
</gene>
<comment type="caution">
    <text evidence="1">The sequence shown here is derived from an EMBL/GenBank/DDBJ whole genome shotgun (WGS) entry which is preliminary data.</text>
</comment>
<protein>
    <recommendedName>
        <fullName evidence="3">Amidohydrolase</fullName>
    </recommendedName>
</protein>
<reference evidence="1" key="2">
    <citation type="submission" date="2020-09" db="EMBL/GenBank/DDBJ databases">
        <authorList>
            <person name="Sun Q."/>
            <person name="Ohkuma M."/>
        </authorList>
    </citation>
    <scope>NUCLEOTIDE SEQUENCE</scope>
    <source>
        <strain evidence="1">JCM 3172</strain>
    </source>
</reference>
<proteinExistence type="predicted"/>